<sequence>MSKTLWISAIVTERDYKDSIIFYLIEKTKILLHNSSMYFYSCEHIVTYNRE</sequence>
<name>A0AAX2H0N4_9FLAO</name>
<gene>
    <name evidence="1" type="ORF">SAMEA44541418_01578</name>
</gene>
<evidence type="ECO:0000313" key="2">
    <source>
        <dbReference type="Proteomes" id="UP000215539"/>
    </source>
</evidence>
<dbReference type="AlphaFoldDB" id="A0AAX2H0N4"/>
<protein>
    <submittedName>
        <fullName evidence="1">Uncharacterized protein</fullName>
    </submittedName>
</protein>
<dbReference type="EMBL" id="LT906449">
    <property type="protein sequence ID" value="SNV12535.1"/>
    <property type="molecule type" value="Genomic_DNA"/>
</dbReference>
<accession>A0AAX2H0N4</accession>
<reference evidence="1 2" key="1">
    <citation type="submission" date="2017-06" db="EMBL/GenBank/DDBJ databases">
        <authorList>
            <consortium name="Pathogen Informatics"/>
        </authorList>
    </citation>
    <scope>NUCLEOTIDE SEQUENCE [LARGE SCALE GENOMIC DNA]</scope>
    <source>
        <strain evidence="1 2">NCTC12947</strain>
    </source>
</reference>
<proteinExistence type="predicted"/>
<evidence type="ECO:0000313" key="1">
    <source>
        <dbReference type="EMBL" id="SNV12535.1"/>
    </source>
</evidence>
<dbReference type="Proteomes" id="UP000215539">
    <property type="component" value="Chromosome 1"/>
</dbReference>
<organism evidence="1 2">
    <name type="scientific">Capnocytophaga haemolytica</name>
    <dbReference type="NCBI Taxonomy" id="45243"/>
    <lineage>
        <taxon>Bacteria</taxon>
        <taxon>Pseudomonadati</taxon>
        <taxon>Bacteroidota</taxon>
        <taxon>Flavobacteriia</taxon>
        <taxon>Flavobacteriales</taxon>
        <taxon>Flavobacteriaceae</taxon>
        <taxon>Capnocytophaga</taxon>
    </lineage>
</organism>